<dbReference type="InterPro" id="IPR000742">
    <property type="entry name" value="EGF"/>
</dbReference>
<dbReference type="Gene3D" id="3.10.100.10">
    <property type="entry name" value="Mannose-Binding Protein A, subunit A"/>
    <property type="match status" value="1"/>
</dbReference>
<dbReference type="SMART" id="SM00179">
    <property type="entry name" value="EGF_CA"/>
    <property type="match status" value="1"/>
</dbReference>
<comment type="caution">
    <text evidence="4">Lacks conserved residue(s) required for the propagation of feature annotation.</text>
</comment>
<dbReference type="InterPro" id="IPR018097">
    <property type="entry name" value="EGF_Ca-bd_CS"/>
</dbReference>
<keyword evidence="3" id="KW-1015">Disulfide bond</keyword>
<dbReference type="PROSITE" id="PS50026">
    <property type="entry name" value="EGF_3"/>
    <property type="match status" value="1"/>
</dbReference>
<dbReference type="InterPro" id="IPR016186">
    <property type="entry name" value="C-type_lectin-like/link_sf"/>
</dbReference>
<dbReference type="InterPro" id="IPR016187">
    <property type="entry name" value="CTDL_fold"/>
</dbReference>
<keyword evidence="1 4" id="KW-0245">EGF-like domain</keyword>
<dbReference type="InterPro" id="IPR000152">
    <property type="entry name" value="EGF-type_Asp/Asn_hydroxyl_site"/>
</dbReference>
<dbReference type="InterPro" id="IPR050111">
    <property type="entry name" value="C-type_lectin/snaclec_domain"/>
</dbReference>
<dbReference type="PROSITE" id="PS50041">
    <property type="entry name" value="C_TYPE_LECTIN_2"/>
    <property type="match status" value="1"/>
</dbReference>
<dbReference type="Gene3D" id="2.60.40.2080">
    <property type="match status" value="2"/>
</dbReference>
<evidence type="ECO:0000256" key="4">
    <source>
        <dbReference type="PROSITE-ProRule" id="PRU00076"/>
    </source>
</evidence>
<dbReference type="SMART" id="SM00181">
    <property type="entry name" value="EGF"/>
    <property type="match status" value="1"/>
</dbReference>
<dbReference type="InterPro" id="IPR018378">
    <property type="entry name" value="C-type_lectin_CS"/>
</dbReference>
<comment type="caution">
    <text evidence="7">The sequence shown here is derived from an EMBL/GenBank/DDBJ whole genome shotgun (WGS) entry which is preliminary data.</text>
</comment>
<dbReference type="EMBL" id="CALNXI010002557">
    <property type="protein sequence ID" value="CAH3188892.1"/>
    <property type="molecule type" value="Genomic_DNA"/>
</dbReference>
<evidence type="ECO:0000256" key="2">
    <source>
        <dbReference type="ARBA" id="ARBA00022729"/>
    </source>
</evidence>
<evidence type="ECO:0000256" key="1">
    <source>
        <dbReference type="ARBA" id="ARBA00022536"/>
    </source>
</evidence>
<dbReference type="SUPFAM" id="SSF56496">
    <property type="entry name" value="Fibrinogen C-terminal domain-like"/>
    <property type="match status" value="1"/>
</dbReference>
<dbReference type="InterPro" id="IPR001304">
    <property type="entry name" value="C-type_lectin-like"/>
</dbReference>
<dbReference type="NCBIfam" id="NF040941">
    <property type="entry name" value="GGGWT_bact"/>
    <property type="match status" value="1"/>
</dbReference>
<dbReference type="SUPFAM" id="SSF56436">
    <property type="entry name" value="C-type lectin-like"/>
    <property type="match status" value="1"/>
</dbReference>
<keyword evidence="2" id="KW-0732">Signal</keyword>
<dbReference type="PROSITE" id="PS00615">
    <property type="entry name" value="C_TYPE_LECTIN_1"/>
    <property type="match status" value="1"/>
</dbReference>
<dbReference type="InterPro" id="IPR024731">
    <property type="entry name" value="NELL2-like_EGF"/>
</dbReference>
<feature type="domain" description="EGF-like" evidence="5">
    <location>
        <begin position="383"/>
        <end position="423"/>
    </location>
</feature>
<accession>A0ABN8SEX1</accession>
<proteinExistence type="predicted"/>
<reference evidence="7 8" key="1">
    <citation type="submission" date="2022-05" db="EMBL/GenBank/DDBJ databases">
        <authorList>
            <consortium name="Genoscope - CEA"/>
            <person name="William W."/>
        </authorList>
    </citation>
    <scope>NUCLEOTIDE SEQUENCE [LARGE SCALE GENOMIC DNA]</scope>
</reference>
<gene>
    <name evidence="7" type="ORF">PEVE_00018883</name>
</gene>
<dbReference type="Gene3D" id="2.10.25.10">
    <property type="entry name" value="Laminin"/>
    <property type="match status" value="1"/>
</dbReference>
<dbReference type="InterPro" id="IPR037221">
    <property type="entry name" value="H-type_lectin_dom_sf"/>
</dbReference>
<dbReference type="Pfam" id="PF12947">
    <property type="entry name" value="EGF_3"/>
    <property type="match status" value="1"/>
</dbReference>
<dbReference type="SUPFAM" id="SSF57196">
    <property type="entry name" value="EGF/Laminin"/>
    <property type="match status" value="1"/>
</dbReference>
<dbReference type="Proteomes" id="UP001159427">
    <property type="component" value="Unassembled WGS sequence"/>
</dbReference>
<evidence type="ECO:0000259" key="5">
    <source>
        <dbReference type="PROSITE" id="PS50026"/>
    </source>
</evidence>
<dbReference type="Pfam" id="PF00059">
    <property type="entry name" value="Lectin_C"/>
    <property type="match status" value="1"/>
</dbReference>
<dbReference type="PROSITE" id="PS00010">
    <property type="entry name" value="ASX_HYDROXYL"/>
    <property type="match status" value="1"/>
</dbReference>
<dbReference type="SMART" id="SM00034">
    <property type="entry name" value="CLECT"/>
    <property type="match status" value="1"/>
</dbReference>
<keyword evidence="8" id="KW-1185">Reference proteome</keyword>
<dbReference type="InterPro" id="IPR036056">
    <property type="entry name" value="Fibrinogen-like_C"/>
</dbReference>
<protein>
    <submittedName>
        <fullName evidence="7">Uncharacterized protein</fullName>
    </submittedName>
</protein>
<dbReference type="PROSITE" id="PS01187">
    <property type="entry name" value="EGF_CA"/>
    <property type="match status" value="1"/>
</dbReference>
<evidence type="ECO:0000256" key="3">
    <source>
        <dbReference type="ARBA" id="ARBA00023157"/>
    </source>
</evidence>
<feature type="domain" description="C-type lectin" evidence="6">
    <location>
        <begin position="254"/>
        <end position="368"/>
    </location>
</feature>
<sequence>MKLNDSVTVHDAVTSWTEGVNTQNFTVCVMQTGRNSGESLNPFATVDWLAYQGAPPEGMTGTIKMQKWWSGTKCAHVAFPKNKFKETPVVLVTAEHLRTGKEYDASLIWTEDPNKDSFKVCLREMQNFDGKHEDINVSWLAFVQLSKPFFTEYDSVGFPNTKPPKDEKNNAYCQFVKFERSYKTTPSVLLTANHSSTAPGNSAPVHNGITTWIENMNVSGFRTCLKELYETRYDPVAVSYAVFTDICDPGWSYFNGFCYLTSEKCVNWTTALTKCRQVNAVLIDVANDEENVYIQRRHNGDKSWLGLNDISTEGNFTWADRGEGNFTAWAKTQPNNFNEEDCVHTLGLRYNYEWNDVKCSDCHQYTCKKGDKRITYLSFFKLDFNECGSKTYSCHAFATCVNELGSYSCKCKSGYIGNGLNCRRVPISCADIKTYVSGVSRNYVIDPDGEGGLAPFTAYCDMTDKKGVGVTVISHDSESRTVVNGYEDRGSYVRNVHYTGASLSQLASLTRVSSHCEQFIKYECYHSGLWFNSPYGWWVSRDSEKMTYWGGAAPGSGKCACGMTNSCGTCNCDRNDQVWREDSGLLTEKTKLPVKQLRFGDTGDSKTGERG</sequence>
<organism evidence="7 8">
    <name type="scientific">Porites evermanni</name>
    <dbReference type="NCBI Taxonomy" id="104178"/>
    <lineage>
        <taxon>Eukaryota</taxon>
        <taxon>Metazoa</taxon>
        <taxon>Cnidaria</taxon>
        <taxon>Anthozoa</taxon>
        <taxon>Hexacorallia</taxon>
        <taxon>Scleractinia</taxon>
        <taxon>Fungiina</taxon>
        <taxon>Poritidae</taxon>
        <taxon>Porites</taxon>
    </lineage>
</organism>
<evidence type="ECO:0000259" key="6">
    <source>
        <dbReference type="PROSITE" id="PS50041"/>
    </source>
</evidence>
<dbReference type="CDD" id="cd00054">
    <property type="entry name" value="EGF_CA"/>
    <property type="match status" value="1"/>
</dbReference>
<name>A0ABN8SEX1_9CNID</name>
<dbReference type="InterPro" id="IPR001881">
    <property type="entry name" value="EGF-like_Ca-bd_dom"/>
</dbReference>
<dbReference type="PANTHER" id="PTHR22803">
    <property type="entry name" value="MANNOSE, PHOSPHOLIPASE, LECTIN RECEPTOR RELATED"/>
    <property type="match status" value="1"/>
</dbReference>
<evidence type="ECO:0000313" key="8">
    <source>
        <dbReference type="Proteomes" id="UP001159427"/>
    </source>
</evidence>
<dbReference type="CDD" id="cd00037">
    <property type="entry name" value="CLECT"/>
    <property type="match status" value="1"/>
</dbReference>
<evidence type="ECO:0000313" key="7">
    <source>
        <dbReference type="EMBL" id="CAH3188892.1"/>
    </source>
</evidence>
<dbReference type="PROSITE" id="PS01186">
    <property type="entry name" value="EGF_2"/>
    <property type="match status" value="1"/>
</dbReference>
<dbReference type="Gene3D" id="2.60.120.1000">
    <property type="match status" value="1"/>
</dbReference>